<gene>
    <name evidence="5" type="ORF">DSM5745_10194</name>
</gene>
<dbReference type="EMBL" id="PVWQ01000015">
    <property type="protein sequence ID" value="RDW63083.1"/>
    <property type="molecule type" value="Genomic_DNA"/>
</dbReference>
<dbReference type="PANTHER" id="PTHR11559">
    <property type="entry name" value="CARBOXYLESTERASE"/>
    <property type="match status" value="1"/>
</dbReference>
<sequence length="555" mass="60852">MHLSTSSWIAALAASQTVSSLSLASPSCHHSVTLNGYGSFCGTTISSTLSNETLPAPVDAWLGMDYATQPDGDRRFTPSTWPEPFKGIKKADTYGKGCIQDGTMFDIASQSEACLNFNVFRTKGVPLSKKLPVLVWIHGGSFNIGSWKSFDGASFAASSSEPIVVVNFHYRINSLGFLPSTLFEEEGLLNLGMRDQHLFLRFVQKHIASFGGDPDAVTIGGRSAGGHSVGIHYFHNYGPDRGKPLFARAIHQSGAVTARAFPNASYPLYQDQFAEYMSYLGCPVDGDNKAALACLRNADINQIRTVSTSIYDNSNRALTWPFQPAQGGPLLEKFGSESGMDGTFFHVPTITSSTTNEGKFYVPGDLQTNGEFLGYMHNISPALNATDLALLEALYPDPVTNEDSPYTNSPNSTQYNRLATTWSDYAYICPSQETATRASAANVPTWKLRFDTNNSFPAWQGIPHTADTKYTWDEPSTQYPEISHVYHAYLASFVVSGDPNTFRYPGAPEWPGYRPDRKTQLVVRPGNGTRAEVDDVRAEACAYWRSAERASRLNK</sequence>
<dbReference type="AlphaFoldDB" id="A0A3D8QMM3"/>
<comment type="caution">
    <text evidence="5">The sequence shown here is derived from an EMBL/GenBank/DDBJ whole genome shotgun (WGS) entry which is preliminary data.</text>
</comment>
<dbReference type="Gene3D" id="3.40.50.1820">
    <property type="entry name" value="alpha/beta hydrolase"/>
    <property type="match status" value="1"/>
</dbReference>
<dbReference type="EC" id="3.1.1.-" evidence="3"/>
<keyword evidence="2 3" id="KW-0378">Hydrolase</keyword>
<organism evidence="5 6">
    <name type="scientific">Aspergillus mulundensis</name>
    <dbReference type="NCBI Taxonomy" id="1810919"/>
    <lineage>
        <taxon>Eukaryota</taxon>
        <taxon>Fungi</taxon>
        <taxon>Dikarya</taxon>
        <taxon>Ascomycota</taxon>
        <taxon>Pezizomycotina</taxon>
        <taxon>Eurotiomycetes</taxon>
        <taxon>Eurotiomycetidae</taxon>
        <taxon>Eurotiales</taxon>
        <taxon>Aspergillaceae</taxon>
        <taxon>Aspergillus</taxon>
        <taxon>Aspergillus subgen. Nidulantes</taxon>
    </lineage>
</organism>
<feature type="signal peptide" evidence="3">
    <location>
        <begin position="1"/>
        <end position="20"/>
    </location>
</feature>
<feature type="domain" description="Carboxylesterase type B" evidence="4">
    <location>
        <begin position="38"/>
        <end position="544"/>
    </location>
</feature>
<dbReference type="SUPFAM" id="SSF53474">
    <property type="entry name" value="alpha/beta-Hydrolases"/>
    <property type="match status" value="1"/>
</dbReference>
<dbReference type="OrthoDB" id="6846267at2759"/>
<dbReference type="GO" id="GO:0016787">
    <property type="term" value="F:hydrolase activity"/>
    <property type="evidence" value="ECO:0007669"/>
    <property type="project" value="UniProtKB-KW"/>
</dbReference>
<dbReference type="InterPro" id="IPR029058">
    <property type="entry name" value="AB_hydrolase_fold"/>
</dbReference>
<dbReference type="Proteomes" id="UP000256690">
    <property type="component" value="Unassembled WGS sequence"/>
</dbReference>
<dbReference type="InterPro" id="IPR019826">
    <property type="entry name" value="Carboxylesterase_B_AS"/>
</dbReference>
<proteinExistence type="inferred from homology"/>
<accession>A0A3D8QMM3</accession>
<dbReference type="PROSITE" id="PS00122">
    <property type="entry name" value="CARBOXYLESTERASE_B_1"/>
    <property type="match status" value="1"/>
</dbReference>
<dbReference type="RefSeq" id="XP_026599272.1">
    <property type="nucleotide sequence ID" value="XM_026752210.1"/>
</dbReference>
<evidence type="ECO:0000313" key="5">
    <source>
        <dbReference type="EMBL" id="RDW63083.1"/>
    </source>
</evidence>
<evidence type="ECO:0000256" key="2">
    <source>
        <dbReference type="ARBA" id="ARBA00022801"/>
    </source>
</evidence>
<feature type="chain" id="PRO_5017495839" description="Carboxylic ester hydrolase" evidence="3">
    <location>
        <begin position="21"/>
        <end position="555"/>
    </location>
</feature>
<dbReference type="InterPro" id="IPR050309">
    <property type="entry name" value="Type-B_Carboxylest/Lipase"/>
</dbReference>
<dbReference type="InterPro" id="IPR002018">
    <property type="entry name" value="CarbesteraseB"/>
</dbReference>
<keyword evidence="3" id="KW-0732">Signal</keyword>
<evidence type="ECO:0000313" key="6">
    <source>
        <dbReference type="Proteomes" id="UP000256690"/>
    </source>
</evidence>
<protein>
    <recommendedName>
        <fullName evidence="3">Carboxylic ester hydrolase</fullName>
        <ecNumber evidence="3">3.1.1.-</ecNumber>
    </recommendedName>
</protein>
<comment type="similarity">
    <text evidence="1 3">Belongs to the type-B carboxylesterase/lipase family.</text>
</comment>
<dbReference type="STRING" id="1810919.A0A3D8QMM3"/>
<dbReference type="Pfam" id="PF00135">
    <property type="entry name" value="COesterase"/>
    <property type="match status" value="1"/>
</dbReference>
<evidence type="ECO:0000259" key="4">
    <source>
        <dbReference type="Pfam" id="PF00135"/>
    </source>
</evidence>
<reference evidence="5 6" key="1">
    <citation type="journal article" date="2018" name="IMA Fungus">
        <title>IMA Genome-F 9: Draft genome sequence of Annulohypoxylon stygium, Aspergillus mulundensis, Berkeleyomyces basicola (syn. Thielaviopsis basicola), Ceratocystis smalleyi, two Cercospora beticola strains, Coleophoma cylindrospora, Fusarium fracticaudum, Phialophora cf. hyalina, and Morchella septimelata.</title>
        <authorList>
            <person name="Wingfield B.D."/>
            <person name="Bills G.F."/>
            <person name="Dong Y."/>
            <person name="Huang W."/>
            <person name="Nel W.J."/>
            <person name="Swalarsk-Parry B.S."/>
            <person name="Vaghefi N."/>
            <person name="Wilken P.M."/>
            <person name="An Z."/>
            <person name="de Beer Z.W."/>
            <person name="De Vos L."/>
            <person name="Chen L."/>
            <person name="Duong T.A."/>
            <person name="Gao Y."/>
            <person name="Hammerbacher A."/>
            <person name="Kikkert J.R."/>
            <person name="Li Y."/>
            <person name="Li H."/>
            <person name="Li K."/>
            <person name="Li Q."/>
            <person name="Liu X."/>
            <person name="Ma X."/>
            <person name="Naidoo K."/>
            <person name="Pethybridge S.J."/>
            <person name="Sun J."/>
            <person name="Steenkamp E.T."/>
            <person name="van der Nest M.A."/>
            <person name="van Wyk S."/>
            <person name="Wingfield M.J."/>
            <person name="Xiong C."/>
            <person name="Yue Q."/>
            <person name="Zhang X."/>
        </authorList>
    </citation>
    <scope>NUCLEOTIDE SEQUENCE [LARGE SCALE GENOMIC DNA]</scope>
    <source>
        <strain evidence="5 6">DSM 5745</strain>
    </source>
</reference>
<evidence type="ECO:0000256" key="3">
    <source>
        <dbReference type="RuleBase" id="RU361235"/>
    </source>
</evidence>
<name>A0A3D8QMM3_9EURO</name>
<keyword evidence="6" id="KW-1185">Reference proteome</keyword>
<dbReference type="GeneID" id="38120564"/>
<evidence type="ECO:0000256" key="1">
    <source>
        <dbReference type="ARBA" id="ARBA00005964"/>
    </source>
</evidence>